<reference evidence="5 6" key="1">
    <citation type="submission" date="2019-08" db="EMBL/GenBank/DDBJ databases">
        <title>In-depth cultivation of the pig gut microbiome towards novel bacterial diversity and tailored functional studies.</title>
        <authorList>
            <person name="Wylensek D."/>
            <person name="Hitch T.C.A."/>
            <person name="Clavel T."/>
        </authorList>
    </citation>
    <scope>NUCLEOTIDE SEQUENCE [LARGE SCALE GENOMIC DNA]</scope>
    <source>
        <strain evidence="5 6">WCA-380-WT-3A</strain>
    </source>
</reference>
<accession>A0A7K0J4X9</accession>
<dbReference type="SUPFAM" id="SSF160467">
    <property type="entry name" value="PH0987 N-terminal domain-like"/>
    <property type="match status" value="1"/>
</dbReference>
<dbReference type="PANTHER" id="PTHR34698">
    <property type="entry name" value="5-OXOPROLINASE SUBUNIT B"/>
    <property type="match status" value="1"/>
</dbReference>
<dbReference type="Gene3D" id="3.30.1360.40">
    <property type="match status" value="1"/>
</dbReference>
<keyword evidence="6" id="KW-1185">Reference proteome</keyword>
<keyword evidence="1" id="KW-0547">Nucleotide-binding</keyword>
<name>A0A7K0J4X9_9ACTN</name>
<evidence type="ECO:0000313" key="5">
    <source>
        <dbReference type="EMBL" id="MSS44972.1"/>
    </source>
</evidence>
<evidence type="ECO:0000256" key="2">
    <source>
        <dbReference type="ARBA" id="ARBA00022801"/>
    </source>
</evidence>
<dbReference type="Gene3D" id="2.40.100.10">
    <property type="entry name" value="Cyclophilin-like"/>
    <property type="match status" value="1"/>
</dbReference>
<dbReference type="InterPro" id="IPR003833">
    <property type="entry name" value="CT_C_D"/>
</dbReference>
<keyword evidence="2 5" id="KW-0378">Hydrolase</keyword>
<dbReference type="AlphaFoldDB" id="A0A7K0J4X9"/>
<evidence type="ECO:0000259" key="4">
    <source>
        <dbReference type="SMART" id="SM00796"/>
    </source>
</evidence>
<dbReference type="InterPro" id="IPR010016">
    <property type="entry name" value="PxpB"/>
</dbReference>
<dbReference type="RefSeq" id="WP_154561656.1">
    <property type="nucleotide sequence ID" value="NZ_VUMG01000001.1"/>
</dbReference>
<dbReference type="SMART" id="SM00796">
    <property type="entry name" value="AHS1"/>
    <property type="match status" value="1"/>
</dbReference>
<evidence type="ECO:0000256" key="3">
    <source>
        <dbReference type="ARBA" id="ARBA00022840"/>
    </source>
</evidence>
<dbReference type="EMBL" id="VUMG01000001">
    <property type="protein sequence ID" value="MSS44972.1"/>
    <property type="molecule type" value="Genomic_DNA"/>
</dbReference>
<dbReference type="SUPFAM" id="SSF50891">
    <property type="entry name" value="Cyclophilin-like"/>
    <property type="match status" value="1"/>
</dbReference>
<feature type="domain" description="Carboxyltransferase" evidence="4">
    <location>
        <begin position="1"/>
        <end position="193"/>
    </location>
</feature>
<dbReference type="Proteomes" id="UP000466104">
    <property type="component" value="Unassembled WGS sequence"/>
</dbReference>
<proteinExistence type="predicted"/>
<evidence type="ECO:0000256" key="1">
    <source>
        <dbReference type="ARBA" id="ARBA00022741"/>
    </source>
</evidence>
<dbReference type="InterPro" id="IPR029000">
    <property type="entry name" value="Cyclophilin-like_dom_sf"/>
</dbReference>
<sequence length="206" mass="22455">MKLLPAGRTAVLIELDDAGQRRRLHRTLREHPAVGTVNLIPAQTTVLIEVESPDQLPAAVTHVRDVIAQGLDDIEQSKQEAVVVPVRYDGLDLSDVADLLNMTTDELVRRHSSQPWTVEFAGFMPGFGYMSGADWPYRIPRRDSPRTRIPPGSIALADGFTGAYPQASPGGWQIIATTDAVLWDENADPPALLLPGAVITFEVVNS</sequence>
<keyword evidence="3" id="KW-0067">ATP-binding</keyword>
<organism evidence="5 6">
    <name type="scientific">Cutibacterium porci</name>
    <dbReference type="NCBI Taxonomy" id="2605781"/>
    <lineage>
        <taxon>Bacteria</taxon>
        <taxon>Bacillati</taxon>
        <taxon>Actinomycetota</taxon>
        <taxon>Actinomycetes</taxon>
        <taxon>Propionibacteriales</taxon>
        <taxon>Propionibacteriaceae</taxon>
        <taxon>Cutibacterium</taxon>
    </lineage>
</organism>
<dbReference type="GO" id="GO:0016787">
    <property type="term" value="F:hydrolase activity"/>
    <property type="evidence" value="ECO:0007669"/>
    <property type="project" value="UniProtKB-KW"/>
</dbReference>
<protein>
    <submittedName>
        <fullName evidence="5">Allophanate hydrolase subunit 1</fullName>
    </submittedName>
</protein>
<gene>
    <name evidence="5" type="ORF">FYJ43_02670</name>
</gene>
<dbReference type="GO" id="GO:0005524">
    <property type="term" value="F:ATP binding"/>
    <property type="evidence" value="ECO:0007669"/>
    <property type="project" value="UniProtKB-KW"/>
</dbReference>
<comment type="caution">
    <text evidence="5">The sequence shown here is derived from an EMBL/GenBank/DDBJ whole genome shotgun (WGS) entry which is preliminary data.</text>
</comment>
<evidence type="ECO:0000313" key="6">
    <source>
        <dbReference type="Proteomes" id="UP000466104"/>
    </source>
</evidence>
<dbReference type="Pfam" id="PF02682">
    <property type="entry name" value="CT_C_D"/>
    <property type="match status" value="1"/>
</dbReference>
<dbReference type="PANTHER" id="PTHR34698:SF2">
    <property type="entry name" value="5-OXOPROLINASE SUBUNIT B"/>
    <property type="match status" value="1"/>
</dbReference>